<dbReference type="PANTHER" id="PTHR10039:SF14">
    <property type="entry name" value="NACHT DOMAIN-CONTAINING PROTEIN"/>
    <property type="match status" value="1"/>
</dbReference>
<reference evidence="4" key="1">
    <citation type="submission" date="2014-10" db="EMBL/GenBank/DDBJ databases">
        <authorList>
            <person name="King R."/>
        </authorList>
    </citation>
    <scope>NUCLEOTIDE SEQUENCE [LARGE SCALE GENOMIC DNA]</scope>
    <source>
        <strain evidence="4">A3/5</strain>
    </source>
</reference>
<protein>
    <recommendedName>
        <fullName evidence="2">Nephrocystin 3-like N-terminal domain-containing protein</fullName>
    </recommendedName>
</protein>
<dbReference type="AlphaFoldDB" id="A0A2L2TT79"/>
<dbReference type="InterPro" id="IPR056884">
    <property type="entry name" value="NPHP3-like_N"/>
</dbReference>
<sequence>MLSMYLKAKARSCFEEFHSLWDILSSIAKDPSATNLLIILDALDECAKNSQSQLLKHLNKRYHEKVLKEKPLFMVILLSRPENMIKYSFSQNVAAVRLRGEDQTGPISEVVELVVRSHINELSGQGLPHDLLLGLERTLITKADRTFLWTTLMIDLIEEAASSGASQKELEDLLGNEDIYAIYSKLLERSHESNEAKKLLELILAAARPLTLDELNMAMAVTPQQVSFKELEFNLKSSVESHLKNVCGHFIRVIHSQVFLVH</sequence>
<keyword evidence="4" id="KW-1185">Reference proteome</keyword>
<evidence type="ECO:0000313" key="4">
    <source>
        <dbReference type="Proteomes" id="UP000245910"/>
    </source>
</evidence>
<dbReference type="RefSeq" id="XP_025586955.1">
    <property type="nucleotide sequence ID" value="XM_025736338.1"/>
</dbReference>
<dbReference type="Proteomes" id="UP000245910">
    <property type="component" value="Chromosome II"/>
</dbReference>
<feature type="domain" description="Nephrocystin 3-like N-terminal" evidence="2">
    <location>
        <begin position="15"/>
        <end position="80"/>
    </location>
</feature>
<organism evidence="3 4">
    <name type="scientific">Fusarium venenatum</name>
    <dbReference type="NCBI Taxonomy" id="56646"/>
    <lineage>
        <taxon>Eukaryota</taxon>
        <taxon>Fungi</taxon>
        <taxon>Dikarya</taxon>
        <taxon>Ascomycota</taxon>
        <taxon>Pezizomycotina</taxon>
        <taxon>Sordariomycetes</taxon>
        <taxon>Hypocreomycetidae</taxon>
        <taxon>Hypocreales</taxon>
        <taxon>Nectriaceae</taxon>
        <taxon>Fusarium</taxon>
    </lineage>
</organism>
<accession>A0A2L2TT79</accession>
<evidence type="ECO:0000256" key="1">
    <source>
        <dbReference type="ARBA" id="ARBA00022737"/>
    </source>
</evidence>
<dbReference type="EMBL" id="LN649230">
    <property type="protein sequence ID" value="CEI63235.1"/>
    <property type="molecule type" value="Genomic_DNA"/>
</dbReference>
<dbReference type="KEGG" id="fvn:FVRRES_07671"/>
<keyword evidence="1" id="KW-0677">Repeat</keyword>
<name>A0A2L2TT79_9HYPO</name>
<proteinExistence type="predicted"/>
<dbReference type="Pfam" id="PF24883">
    <property type="entry name" value="NPHP3_N"/>
    <property type="match status" value="1"/>
</dbReference>
<evidence type="ECO:0000313" key="3">
    <source>
        <dbReference type="EMBL" id="CEI63235.1"/>
    </source>
</evidence>
<dbReference type="GeneID" id="37259310"/>
<evidence type="ECO:0000259" key="2">
    <source>
        <dbReference type="Pfam" id="PF24883"/>
    </source>
</evidence>
<dbReference type="PANTHER" id="PTHR10039">
    <property type="entry name" value="AMELOGENIN"/>
    <property type="match status" value="1"/>
</dbReference>